<sequence>MTMEINRQRNSQDDCMSDCWGFGSSRSCSQSRKISIGVMVDSVKTRPKTMNQDEAAVPTAEKVSSSRGNSMEDRNNGEGVIAAIKGKQTEAPEQDISPRISMRSFHQKTPNSEADYYVKQTSNLPAASVMHNRFNGLKAAPTEYSVEFFANHMSILQSGDGNQKKFNRFIYGKKGGKDVTTESVEKFSFATAQEVLVPEKEVEDKTNTTENKRSEELRMRLWDILGTVSSPNKQFSNSQAPEVGAKKNQDQELYQKGNPVVKPRQNSDTIETDSESPDNTTRRPMTRSLTRKRVPTKMRLSKIKNVPSFSYNKQKHLEENIFSFEEGWSRRLRGAVNGTSSMSTRNKSEGKSFRTKIHRIYFPEKDNIDDTQHATDKSKKTLPTYKTSSLTSKIGVFHGCPPKNNSVFVEPENDIGKKDSHGAPVIKMTNQLGDMNSPALPEHADQKENFANSSLKDIVDPGHGLQSQTFGTRTPIKSSSPGCLLKTNQKELDDHRHRTKTTLPAKKASSLGNKIGGFHGCPSKNNSEFVDLENEIQKKDLHGAPVMKMTNQLDAINSPALPEHEDQQENFVNSSLKAVVDPKYGLQSRTFGMRTPVKSYSPDCLPKTDQRELDDHIPAGRVFKMKDILSFKTLLTSTIDFYKTSLETHSSDDAGELEDSPAMESVPIMEEKDAENRLSISSSEEMDSESSEEDSPMNGGHREMESLSPEIGSVEKPKFVLRPSKRLRSQEGIEVNGFSPTVSPKEIEESNRFQGHLEQNQEDGLTSAVALFSLALERVKNKMKSVTSKKSAEILISVAEGIHSQLQNAESQIQTDVGKLTGLSKSKRKRLETRFQEQQEQLKLIHEKFKEEVNQHIRDCRSTLEGLEAHRVEFKGAGEKQKASHRKLLLQAEEAIGAQLSDAQQRITAVHKLARKKMVELKYVIAECLREGILS</sequence>
<dbReference type="EMBL" id="CM018034">
    <property type="protein sequence ID" value="KAA8542982.1"/>
    <property type="molecule type" value="Genomic_DNA"/>
</dbReference>
<evidence type="ECO:0000259" key="2">
    <source>
        <dbReference type="Pfam" id="PF20435"/>
    </source>
</evidence>
<dbReference type="Pfam" id="PF20435">
    <property type="entry name" value="ASY3-like"/>
    <property type="match status" value="2"/>
</dbReference>
<dbReference type="InterPro" id="IPR037731">
    <property type="entry name" value="ASY3-like"/>
</dbReference>
<feature type="compositionally biased region" description="Acidic residues" evidence="1">
    <location>
        <begin position="684"/>
        <end position="695"/>
    </location>
</feature>
<feature type="domain" description="Meiosis-specific protein ASY3-like coiled-coil" evidence="2">
    <location>
        <begin position="498"/>
        <end position="931"/>
    </location>
</feature>
<organism evidence="3 4">
    <name type="scientific">Nyssa sinensis</name>
    <dbReference type="NCBI Taxonomy" id="561372"/>
    <lineage>
        <taxon>Eukaryota</taxon>
        <taxon>Viridiplantae</taxon>
        <taxon>Streptophyta</taxon>
        <taxon>Embryophyta</taxon>
        <taxon>Tracheophyta</taxon>
        <taxon>Spermatophyta</taxon>
        <taxon>Magnoliopsida</taxon>
        <taxon>eudicotyledons</taxon>
        <taxon>Gunneridae</taxon>
        <taxon>Pentapetalae</taxon>
        <taxon>asterids</taxon>
        <taxon>Cornales</taxon>
        <taxon>Nyssaceae</taxon>
        <taxon>Nyssa</taxon>
    </lineage>
</organism>
<dbReference type="OrthoDB" id="751607at2759"/>
<dbReference type="InterPro" id="IPR046845">
    <property type="entry name" value="ASY3-like_CC"/>
</dbReference>
<feature type="region of interest" description="Disordered" evidence="1">
    <location>
        <begin position="48"/>
        <end position="75"/>
    </location>
</feature>
<accession>A0A5J5BMM8</accession>
<dbReference type="PANTHER" id="PTHR36027">
    <property type="entry name" value="MEIOSIS-SPECIFIC PROTEIN ASY3"/>
    <property type="match status" value="1"/>
</dbReference>
<feature type="domain" description="Meiosis-specific protein ASY3-like coiled-coil" evidence="2">
    <location>
        <begin position="16"/>
        <end position="484"/>
    </location>
</feature>
<evidence type="ECO:0000313" key="4">
    <source>
        <dbReference type="Proteomes" id="UP000325577"/>
    </source>
</evidence>
<name>A0A5J5BMM8_9ASTE</name>
<proteinExistence type="predicted"/>
<keyword evidence="4" id="KW-1185">Reference proteome</keyword>
<dbReference type="PANTHER" id="PTHR36027:SF1">
    <property type="entry name" value="MEIOSIS-SPECIFIC PROTEIN ASY3"/>
    <property type="match status" value="1"/>
</dbReference>
<dbReference type="AlphaFoldDB" id="A0A5J5BMM8"/>
<feature type="region of interest" description="Disordered" evidence="1">
    <location>
        <begin position="650"/>
        <end position="725"/>
    </location>
</feature>
<feature type="region of interest" description="Disordered" evidence="1">
    <location>
        <begin position="230"/>
        <end position="294"/>
    </location>
</feature>
<reference evidence="3 4" key="1">
    <citation type="submission" date="2019-09" db="EMBL/GenBank/DDBJ databases">
        <title>A chromosome-level genome assembly of the Chinese tupelo Nyssa sinensis.</title>
        <authorList>
            <person name="Yang X."/>
            <person name="Kang M."/>
            <person name="Yang Y."/>
            <person name="Xiong H."/>
            <person name="Wang M."/>
            <person name="Zhang Z."/>
            <person name="Wang Z."/>
            <person name="Wu H."/>
            <person name="Ma T."/>
            <person name="Liu J."/>
            <person name="Xi Z."/>
        </authorList>
    </citation>
    <scope>NUCLEOTIDE SEQUENCE [LARGE SCALE GENOMIC DNA]</scope>
    <source>
        <strain evidence="3">J267</strain>
        <tissue evidence="3">Leaf</tissue>
    </source>
</reference>
<evidence type="ECO:0000313" key="3">
    <source>
        <dbReference type="EMBL" id="KAA8542982.1"/>
    </source>
</evidence>
<feature type="compositionally biased region" description="Polar residues" evidence="1">
    <location>
        <begin position="230"/>
        <end position="240"/>
    </location>
</feature>
<dbReference type="GO" id="GO:0051321">
    <property type="term" value="P:meiotic cell cycle"/>
    <property type="evidence" value="ECO:0007669"/>
    <property type="project" value="InterPro"/>
</dbReference>
<gene>
    <name evidence="3" type="ORF">F0562_021523</name>
</gene>
<protein>
    <recommendedName>
        <fullName evidence="2">Meiosis-specific protein ASY3-like coiled-coil domain-containing protein</fullName>
    </recommendedName>
</protein>
<evidence type="ECO:0000256" key="1">
    <source>
        <dbReference type="SAM" id="MobiDB-lite"/>
    </source>
</evidence>
<dbReference type="Proteomes" id="UP000325577">
    <property type="component" value="Linkage Group LG11"/>
</dbReference>